<dbReference type="SUPFAM" id="SSF50800">
    <property type="entry name" value="PK beta-barrel domain-like"/>
    <property type="match status" value="1"/>
</dbReference>
<accession>A0A1I6QNK6</accession>
<evidence type="ECO:0000313" key="2">
    <source>
        <dbReference type="EMBL" id="SFS54037.1"/>
    </source>
</evidence>
<dbReference type="Pfam" id="PF03473">
    <property type="entry name" value="MOSC"/>
    <property type="match status" value="1"/>
</dbReference>
<gene>
    <name evidence="2" type="ORF">SAMN04488050_102196</name>
</gene>
<dbReference type="PANTHER" id="PTHR36930:SF1">
    <property type="entry name" value="MOSC DOMAIN-CONTAINING PROTEIN"/>
    <property type="match status" value="1"/>
</dbReference>
<dbReference type="GO" id="GO:0030151">
    <property type="term" value="F:molybdenum ion binding"/>
    <property type="evidence" value="ECO:0007669"/>
    <property type="project" value="InterPro"/>
</dbReference>
<protein>
    <recommendedName>
        <fullName evidence="1">MOSC domain-containing protein</fullName>
    </recommendedName>
</protein>
<dbReference type="STRING" id="311180.SAMN04488050_102196"/>
<name>A0A1I6QNK6_9RHOB</name>
<dbReference type="GO" id="GO:0003824">
    <property type="term" value="F:catalytic activity"/>
    <property type="evidence" value="ECO:0007669"/>
    <property type="project" value="InterPro"/>
</dbReference>
<dbReference type="InterPro" id="IPR011037">
    <property type="entry name" value="Pyrv_Knase-like_insert_dom_sf"/>
</dbReference>
<keyword evidence="3" id="KW-1185">Reference proteome</keyword>
<dbReference type="GO" id="GO:0030170">
    <property type="term" value="F:pyridoxal phosphate binding"/>
    <property type="evidence" value="ECO:0007669"/>
    <property type="project" value="InterPro"/>
</dbReference>
<dbReference type="EMBL" id="FOZW01000002">
    <property type="protein sequence ID" value="SFS54037.1"/>
    <property type="molecule type" value="Genomic_DNA"/>
</dbReference>
<dbReference type="OrthoDB" id="9808413at2"/>
<dbReference type="Proteomes" id="UP000199392">
    <property type="component" value="Unassembled WGS sequence"/>
</dbReference>
<dbReference type="InterPro" id="IPR005302">
    <property type="entry name" value="MoCF_Sase_C"/>
</dbReference>
<reference evidence="3" key="1">
    <citation type="submission" date="2016-10" db="EMBL/GenBank/DDBJ databases">
        <authorList>
            <person name="Varghese N."/>
            <person name="Submissions S."/>
        </authorList>
    </citation>
    <scope>NUCLEOTIDE SEQUENCE [LARGE SCALE GENOMIC DNA]</scope>
    <source>
        <strain evidence="3">DSM 26894</strain>
    </source>
</reference>
<evidence type="ECO:0000313" key="3">
    <source>
        <dbReference type="Proteomes" id="UP000199392"/>
    </source>
</evidence>
<feature type="domain" description="MOSC" evidence="1">
    <location>
        <begin position="28"/>
        <end position="183"/>
    </location>
</feature>
<organism evidence="2 3">
    <name type="scientific">Alloyangia pacifica</name>
    <dbReference type="NCBI Taxonomy" id="311180"/>
    <lineage>
        <taxon>Bacteria</taxon>
        <taxon>Pseudomonadati</taxon>
        <taxon>Pseudomonadota</taxon>
        <taxon>Alphaproteobacteria</taxon>
        <taxon>Rhodobacterales</taxon>
        <taxon>Roseobacteraceae</taxon>
        <taxon>Alloyangia</taxon>
    </lineage>
</organism>
<dbReference type="PANTHER" id="PTHR36930">
    <property type="entry name" value="METAL-SULFUR CLUSTER BIOSYNTHESIS PROTEINS YUAD-RELATED"/>
    <property type="match status" value="1"/>
</dbReference>
<sequence>MPALIPTEFTARITWLGQVPMEGDNIRSQAVEALDIGWGGPEGERHGGITRPSCSRVTSQHKRGTEIANVRQLCLMSAEELAEIAESLKLPVVDPQLAGATLVLEGIPDFSHLPPSSRLQGPDGVTLVIDMQNRPCHLPAREIEVEHEGHGKSFKTAAKGKRGVTAWVERPGHLAIGDTLRLHIPDQRAWDHLGAARKG</sequence>
<dbReference type="Gene3D" id="2.40.33.20">
    <property type="entry name" value="PK beta-barrel domain-like"/>
    <property type="match status" value="1"/>
</dbReference>
<dbReference type="AlphaFoldDB" id="A0A1I6QNK6"/>
<dbReference type="InterPro" id="IPR052716">
    <property type="entry name" value="MOSC_domain"/>
</dbReference>
<proteinExistence type="predicted"/>
<evidence type="ECO:0000259" key="1">
    <source>
        <dbReference type="PROSITE" id="PS51340"/>
    </source>
</evidence>
<dbReference type="RefSeq" id="WP_092419382.1">
    <property type="nucleotide sequence ID" value="NZ_FNCL01000001.1"/>
</dbReference>
<dbReference type="PROSITE" id="PS51340">
    <property type="entry name" value="MOSC"/>
    <property type="match status" value="1"/>
</dbReference>